<reference evidence="2 3" key="1">
    <citation type="journal article" date="2023" name="Genes (Basel)">
        <title>Chromosome-Level Genome Assembly and Circadian Gene Repertoire of the Patagonia Blennie Eleginops maclovinus-The Closest Ancestral Proxy of Antarctic Cryonotothenioids.</title>
        <authorList>
            <person name="Cheng C.C."/>
            <person name="Rivera-Colon A.G."/>
            <person name="Minhas B.F."/>
            <person name="Wilson L."/>
            <person name="Rayamajhi N."/>
            <person name="Vargas-Chacoff L."/>
            <person name="Catchen J.M."/>
        </authorList>
    </citation>
    <scope>NUCLEOTIDE SEQUENCE [LARGE SCALE GENOMIC DNA]</scope>
    <source>
        <strain evidence="2">JMC-PN-2008</strain>
    </source>
</reference>
<organism evidence="2 3">
    <name type="scientific">Eleginops maclovinus</name>
    <name type="common">Patagonian blennie</name>
    <name type="synonym">Eleginus maclovinus</name>
    <dbReference type="NCBI Taxonomy" id="56733"/>
    <lineage>
        <taxon>Eukaryota</taxon>
        <taxon>Metazoa</taxon>
        <taxon>Chordata</taxon>
        <taxon>Craniata</taxon>
        <taxon>Vertebrata</taxon>
        <taxon>Euteleostomi</taxon>
        <taxon>Actinopterygii</taxon>
        <taxon>Neopterygii</taxon>
        <taxon>Teleostei</taxon>
        <taxon>Neoteleostei</taxon>
        <taxon>Acanthomorphata</taxon>
        <taxon>Eupercaria</taxon>
        <taxon>Perciformes</taxon>
        <taxon>Notothenioidei</taxon>
        <taxon>Eleginopidae</taxon>
        <taxon>Eleginops</taxon>
    </lineage>
</organism>
<evidence type="ECO:0000256" key="1">
    <source>
        <dbReference type="SAM" id="MobiDB-lite"/>
    </source>
</evidence>
<dbReference type="Proteomes" id="UP001346869">
    <property type="component" value="Unassembled WGS sequence"/>
</dbReference>
<comment type="caution">
    <text evidence="2">The sequence shown here is derived from an EMBL/GenBank/DDBJ whole genome shotgun (WGS) entry which is preliminary data.</text>
</comment>
<protein>
    <submittedName>
        <fullName evidence="2">Uncharacterized protein</fullName>
    </submittedName>
</protein>
<dbReference type="EMBL" id="JAUZQC010000014">
    <property type="protein sequence ID" value="KAK5860188.1"/>
    <property type="molecule type" value="Genomic_DNA"/>
</dbReference>
<proteinExistence type="predicted"/>
<keyword evidence="3" id="KW-1185">Reference proteome</keyword>
<evidence type="ECO:0000313" key="2">
    <source>
        <dbReference type="EMBL" id="KAK5860188.1"/>
    </source>
</evidence>
<name>A0AAN8AHL2_ELEMC</name>
<dbReference type="AlphaFoldDB" id="A0AAN8AHL2"/>
<reference evidence="2 3" key="2">
    <citation type="journal article" date="2023" name="Mol. Biol. Evol.">
        <title>Genomics of Secondarily Temperate Adaptation in the Only Non-Antarctic Icefish.</title>
        <authorList>
            <person name="Rivera-Colon A.G."/>
            <person name="Rayamajhi N."/>
            <person name="Minhas B.F."/>
            <person name="Madrigal G."/>
            <person name="Bilyk K.T."/>
            <person name="Yoon V."/>
            <person name="Hune M."/>
            <person name="Gregory S."/>
            <person name="Cheng C.H.C."/>
            <person name="Catchen J.M."/>
        </authorList>
    </citation>
    <scope>NUCLEOTIDE SEQUENCE [LARGE SCALE GENOMIC DNA]</scope>
    <source>
        <strain evidence="2">JMC-PN-2008</strain>
    </source>
</reference>
<feature type="region of interest" description="Disordered" evidence="1">
    <location>
        <begin position="1"/>
        <end position="36"/>
    </location>
</feature>
<sequence length="144" mass="15290">MTSGYRRPVSVPSGHAPRDGTESAATRGSIPHSKGWARTTRGVLGGLASRLWTHTSVQTSHLTTSKGPSLGPYMDMQATVVLMCAESLMLGVSVESCIRDPPPPLVRTTCCLKDNITPCKQAADRLQVLGQEQSGGGITVFIRV</sequence>
<accession>A0AAN8AHL2</accession>
<gene>
    <name evidence="2" type="ORF">PBY51_021683</name>
</gene>
<evidence type="ECO:0000313" key="3">
    <source>
        <dbReference type="Proteomes" id="UP001346869"/>
    </source>
</evidence>